<dbReference type="InterPro" id="IPR052752">
    <property type="entry name" value="NACHT-WD_repeat"/>
</dbReference>
<organism evidence="1 5">
    <name type="scientific">Aphanomyces astaci</name>
    <name type="common">Crayfish plague agent</name>
    <dbReference type="NCBI Taxonomy" id="112090"/>
    <lineage>
        <taxon>Eukaryota</taxon>
        <taxon>Sar</taxon>
        <taxon>Stramenopiles</taxon>
        <taxon>Oomycota</taxon>
        <taxon>Saprolegniomycetes</taxon>
        <taxon>Saprolegniales</taxon>
        <taxon>Verrucalvaceae</taxon>
        <taxon>Aphanomyces</taxon>
    </lineage>
</organism>
<reference evidence="2 6" key="1">
    <citation type="journal article" date="2018" name="J. Invertebr. Pathol.">
        <title>New genotyping method for the causative agent of crayfish plague (Aphanomyces astaci) based on whole genome data.</title>
        <authorList>
            <person name="Minardi D."/>
            <person name="Studholme D.J."/>
            <person name="van der Giezen M."/>
            <person name="Pretto T."/>
            <person name="Oidtmann B."/>
        </authorList>
    </citation>
    <scope>NUCLEOTIDE SEQUENCE [LARGE SCALE GENOMIC DNA]</scope>
    <source>
        <strain evidence="2 6">KB13</strain>
    </source>
</reference>
<name>A0A397BFY5_APHAT</name>
<dbReference type="PANTHER" id="PTHR19871">
    <property type="entry name" value="BETA TRANSDUCIN-RELATED PROTEIN"/>
    <property type="match status" value="1"/>
</dbReference>
<evidence type="ECO:0000313" key="2">
    <source>
        <dbReference type="EMBL" id="RLN76730.1"/>
    </source>
</evidence>
<dbReference type="EMBL" id="QUSZ01003857">
    <property type="protein sequence ID" value="RHY16847.1"/>
    <property type="molecule type" value="Genomic_DNA"/>
</dbReference>
<dbReference type="Proteomes" id="UP000275652">
    <property type="component" value="Unassembled WGS sequence"/>
</dbReference>
<dbReference type="EMBL" id="QUTI01053258">
    <property type="protein sequence ID" value="RLN99204.1"/>
    <property type="molecule type" value="Genomic_DNA"/>
</dbReference>
<evidence type="ECO:0000313" key="5">
    <source>
        <dbReference type="Proteomes" id="UP000265427"/>
    </source>
</evidence>
<reference evidence="4 7" key="2">
    <citation type="submission" date="2018-07" db="EMBL/GenBank/DDBJ databases">
        <title>Annotation of Aphanomyces astaci genome assembly.</title>
        <authorList>
            <person name="Studholme D.J."/>
        </authorList>
    </citation>
    <scope>NUCLEOTIDE SEQUENCE [LARGE SCALE GENOMIC DNA]</scope>
    <source>
        <strain evidence="4">Pc</strain>
    </source>
</reference>
<gene>
    <name evidence="4" type="ORF">B5M09_009117</name>
    <name evidence="2" type="ORF">DYB28_001086</name>
    <name evidence="3" type="ORF">DYB28_002248</name>
    <name evidence="1" type="ORF">DYB36_009721</name>
</gene>
<dbReference type="EMBL" id="QUTI01065365">
    <property type="protein sequence ID" value="RLN76730.1"/>
    <property type="molecule type" value="Genomic_DNA"/>
</dbReference>
<comment type="caution">
    <text evidence="1">The sequence shown here is derived from an EMBL/GenBank/DDBJ whole genome shotgun (WGS) entry which is preliminary data.</text>
</comment>
<evidence type="ECO:0000313" key="4">
    <source>
        <dbReference type="EMBL" id="RQM22154.1"/>
    </source>
</evidence>
<evidence type="ECO:0000313" key="1">
    <source>
        <dbReference type="EMBL" id="RHY16847.1"/>
    </source>
</evidence>
<reference evidence="1 5" key="3">
    <citation type="submission" date="2018-08" db="EMBL/GenBank/DDBJ databases">
        <title>Aphanomyces genome sequencing and annotation.</title>
        <authorList>
            <person name="Minardi D."/>
            <person name="Oidtmann B."/>
            <person name="Van Der Giezen M."/>
            <person name="Studholme D.J."/>
        </authorList>
    </citation>
    <scope>NUCLEOTIDE SEQUENCE [LARGE SCALE GENOMIC DNA]</scope>
    <source>
        <strain evidence="1 5">Kv</strain>
    </source>
</reference>
<evidence type="ECO:0000313" key="3">
    <source>
        <dbReference type="EMBL" id="RLN99204.1"/>
    </source>
</evidence>
<sequence>MKKRSERPMVDNIDSISEFESEFHHAFLKSRLDHDDYVYKPSLLRCANWINRRKKKFQNWNNGFPEFIFYHAVGCTRQGAFVSKLLERILTEMNEYFELTKEVPTFEERLSWQFPRYLEAASRKGRTILIVDGVHRLRTSDGDSILKWLPLCTTTY</sequence>
<dbReference type="PANTHER" id="PTHR19871:SF14">
    <property type="entry name" value="DUF4062 DOMAIN-CONTAINING PROTEIN"/>
    <property type="match status" value="1"/>
</dbReference>
<protein>
    <submittedName>
        <fullName evidence="1">Uncharacterized protein</fullName>
    </submittedName>
</protein>
<proteinExistence type="predicted"/>
<dbReference type="Proteomes" id="UP000265427">
    <property type="component" value="Unassembled WGS sequence"/>
</dbReference>
<dbReference type="Proteomes" id="UP000284702">
    <property type="component" value="Unassembled WGS sequence"/>
</dbReference>
<evidence type="ECO:0000313" key="7">
    <source>
        <dbReference type="Proteomes" id="UP000284702"/>
    </source>
</evidence>
<evidence type="ECO:0000313" key="6">
    <source>
        <dbReference type="Proteomes" id="UP000275652"/>
    </source>
</evidence>
<keyword evidence="7" id="KW-1185">Reference proteome</keyword>
<dbReference type="VEuPathDB" id="FungiDB:H257_08123"/>
<dbReference type="AlphaFoldDB" id="A0A397BFY5"/>
<accession>A0A397BFY5</accession>
<dbReference type="EMBL" id="MZMZ02003265">
    <property type="protein sequence ID" value="RQM22154.1"/>
    <property type="molecule type" value="Genomic_DNA"/>
</dbReference>